<accession>A0A3M9MQH7</accession>
<evidence type="ECO:0000256" key="2">
    <source>
        <dbReference type="ARBA" id="ARBA00004824"/>
    </source>
</evidence>
<evidence type="ECO:0000256" key="8">
    <source>
        <dbReference type="ARBA" id="ARBA00048212"/>
    </source>
</evidence>
<comment type="catalytic activity">
    <reaction evidence="10">
        <text>L-leucine + 2-oxoglutarate = 4-methyl-2-oxopentanoate + L-glutamate</text>
        <dbReference type="Rhea" id="RHEA:18321"/>
        <dbReference type="ChEBI" id="CHEBI:16810"/>
        <dbReference type="ChEBI" id="CHEBI:17865"/>
        <dbReference type="ChEBI" id="CHEBI:29985"/>
        <dbReference type="ChEBI" id="CHEBI:57427"/>
        <dbReference type="EC" id="2.6.1.42"/>
    </reaction>
</comment>
<evidence type="ECO:0000256" key="1">
    <source>
        <dbReference type="ARBA" id="ARBA00001933"/>
    </source>
</evidence>
<dbReference type="InterPro" id="IPR036038">
    <property type="entry name" value="Aminotransferase-like"/>
</dbReference>
<dbReference type="OrthoDB" id="9805628at2"/>
<dbReference type="InterPro" id="IPR043131">
    <property type="entry name" value="BCAT-like_N"/>
</dbReference>
<evidence type="ECO:0000256" key="12">
    <source>
        <dbReference type="RuleBase" id="RU004516"/>
    </source>
</evidence>
<dbReference type="Proteomes" id="UP000271010">
    <property type="component" value="Unassembled WGS sequence"/>
</dbReference>
<keyword evidence="14" id="KW-1185">Reference proteome</keyword>
<dbReference type="AlphaFoldDB" id="A0A3M9MQH7"/>
<keyword evidence="13" id="KW-0032">Aminotransferase</keyword>
<evidence type="ECO:0000256" key="3">
    <source>
        <dbReference type="ARBA" id="ARBA00004931"/>
    </source>
</evidence>
<comment type="pathway">
    <text evidence="4">Amino-acid biosynthesis; L-leucine biosynthesis; L-leucine from 3-methyl-2-oxobutanoate: step 4/4.</text>
</comment>
<dbReference type="PANTHER" id="PTHR42743:SF11">
    <property type="entry name" value="AMINODEOXYCHORISMATE LYASE"/>
    <property type="match status" value="1"/>
</dbReference>
<dbReference type="Pfam" id="PF01063">
    <property type="entry name" value="Aminotran_4"/>
    <property type="match status" value="1"/>
</dbReference>
<evidence type="ECO:0000256" key="9">
    <source>
        <dbReference type="ARBA" id="ARBA00048798"/>
    </source>
</evidence>
<dbReference type="PANTHER" id="PTHR42743">
    <property type="entry name" value="AMINO-ACID AMINOTRANSFERASE"/>
    <property type="match status" value="1"/>
</dbReference>
<dbReference type="GO" id="GO:0046394">
    <property type="term" value="P:carboxylic acid biosynthetic process"/>
    <property type="evidence" value="ECO:0007669"/>
    <property type="project" value="UniProtKB-ARBA"/>
</dbReference>
<dbReference type="EC" id="2.6.1.42" evidence="6"/>
<name>A0A3M9MQH7_9BACT</name>
<comment type="pathway">
    <text evidence="2">Amino-acid biosynthesis; L-isoleucine biosynthesis; L-isoleucine from 2-oxobutanoate: step 4/4.</text>
</comment>
<comment type="catalytic activity">
    <reaction evidence="9">
        <text>L-isoleucine + 2-oxoglutarate = (S)-3-methyl-2-oxopentanoate + L-glutamate</text>
        <dbReference type="Rhea" id="RHEA:24801"/>
        <dbReference type="ChEBI" id="CHEBI:16810"/>
        <dbReference type="ChEBI" id="CHEBI:29985"/>
        <dbReference type="ChEBI" id="CHEBI:35146"/>
        <dbReference type="ChEBI" id="CHEBI:58045"/>
        <dbReference type="EC" id="2.6.1.42"/>
    </reaction>
</comment>
<evidence type="ECO:0000313" key="14">
    <source>
        <dbReference type="Proteomes" id="UP000271010"/>
    </source>
</evidence>
<evidence type="ECO:0000256" key="5">
    <source>
        <dbReference type="ARBA" id="ARBA00009320"/>
    </source>
</evidence>
<comment type="similarity">
    <text evidence="5 11">Belongs to the class-IV pyridoxal-phosphate-dependent aminotransferase family.</text>
</comment>
<evidence type="ECO:0000256" key="6">
    <source>
        <dbReference type="ARBA" id="ARBA00013053"/>
    </source>
</evidence>
<dbReference type="InterPro" id="IPR001544">
    <property type="entry name" value="Aminotrans_IV"/>
</dbReference>
<keyword evidence="13" id="KW-0808">Transferase</keyword>
<evidence type="ECO:0000256" key="11">
    <source>
        <dbReference type="RuleBase" id="RU004106"/>
    </source>
</evidence>
<dbReference type="InterPro" id="IPR018300">
    <property type="entry name" value="Aminotrans_IV_CS"/>
</dbReference>
<dbReference type="EMBL" id="RJJE01000017">
    <property type="protein sequence ID" value="RNI27769.1"/>
    <property type="molecule type" value="Genomic_DNA"/>
</dbReference>
<dbReference type="InterPro" id="IPR050571">
    <property type="entry name" value="Class-IV_PLP-Dep_Aminotrnsfr"/>
</dbReference>
<evidence type="ECO:0000256" key="10">
    <source>
        <dbReference type="ARBA" id="ARBA00049229"/>
    </source>
</evidence>
<protein>
    <recommendedName>
        <fullName evidence="6">branched-chain-amino-acid transaminase</fullName>
        <ecNumber evidence="6">2.6.1.42</ecNumber>
    </recommendedName>
</protein>
<dbReference type="PROSITE" id="PS00770">
    <property type="entry name" value="AA_TRANSFER_CLASS_4"/>
    <property type="match status" value="1"/>
</dbReference>
<dbReference type="Gene3D" id="3.30.470.10">
    <property type="match status" value="1"/>
</dbReference>
<dbReference type="Gene3D" id="3.20.10.10">
    <property type="entry name" value="D-amino Acid Aminotransferase, subunit A, domain 2"/>
    <property type="match status" value="1"/>
</dbReference>
<dbReference type="SUPFAM" id="SSF56752">
    <property type="entry name" value="D-aminoacid aminotransferase-like PLP-dependent enzymes"/>
    <property type="match status" value="1"/>
</dbReference>
<comment type="pathway">
    <text evidence="3">Amino-acid biosynthesis; L-valine biosynthesis; L-valine from pyruvate: step 4/4.</text>
</comment>
<comment type="catalytic activity">
    <reaction evidence="8">
        <text>L-valine + 2-oxoglutarate = 3-methyl-2-oxobutanoate + L-glutamate</text>
        <dbReference type="Rhea" id="RHEA:24813"/>
        <dbReference type="ChEBI" id="CHEBI:11851"/>
        <dbReference type="ChEBI" id="CHEBI:16810"/>
        <dbReference type="ChEBI" id="CHEBI:29985"/>
        <dbReference type="ChEBI" id="CHEBI:57762"/>
        <dbReference type="EC" id="2.6.1.42"/>
    </reaction>
</comment>
<dbReference type="InterPro" id="IPR043132">
    <property type="entry name" value="BCAT-like_C"/>
</dbReference>
<comment type="caution">
    <text evidence="13">The sequence shown here is derived from an EMBL/GenBank/DDBJ whole genome shotgun (WGS) entry which is preliminary data.</text>
</comment>
<evidence type="ECO:0000256" key="4">
    <source>
        <dbReference type="ARBA" id="ARBA00005072"/>
    </source>
</evidence>
<reference evidence="13 14" key="1">
    <citation type="submission" date="2018-11" db="EMBL/GenBank/DDBJ databases">
        <title>Rufibacter latericius sp. nov., isolated from water in Baiyang Lake.</title>
        <authorList>
            <person name="Yang Y."/>
        </authorList>
    </citation>
    <scope>NUCLEOTIDE SEQUENCE [LARGE SCALE GENOMIC DNA]</scope>
    <source>
        <strain evidence="13 14">MCC P1</strain>
    </source>
</reference>
<evidence type="ECO:0000313" key="13">
    <source>
        <dbReference type="EMBL" id="RNI27769.1"/>
    </source>
</evidence>
<organism evidence="13 14">
    <name type="scientific">Rufibacter immobilis</name>
    <dbReference type="NCBI Taxonomy" id="1348778"/>
    <lineage>
        <taxon>Bacteria</taxon>
        <taxon>Pseudomonadati</taxon>
        <taxon>Bacteroidota</taxon>
        <taxon>Cytophagia</taxon>
        <taxon>Cytophagales</taxon>
        <taxon>Hymenobacteraceae</taxon>
        <taxon>Rufibacter</taxon>
    </lineage>
</organism>
<evidence type="ECO:0000256" key="7">
    <source>
        <dbReference type="ARBA" id="ARBA00022898"/>
    </source>
</evidence>
<proteinExistence type="inferred from homology"/>
<dbReference type="GO" id="GO:0004084">
    <property type="term" value="F:branched-chain-amino-acid transaminase activity"/>
    <property type="evidence" value="ECO:0007669"/>
    <property type="project" value="UniProtKB-EC"/>
</dbReference>
<sequence length="275" mass="31150">MLLLINGQLLQEKKVFLHLNNRAFQYGDGFFETILLEKGQVRLWAEHWARIEEAAAALYLSLPAGLSERELPQQILALAQQNQCTDLARVKLKIWRAGEGLYTPQTDTAEWLLTAQPTSPLTQTPLRVGICRTVHTIPSRFSFFKGINSPVYVLASREKTKRGLDDLILLDPKDNLAELTSSNLFWMKGNVLFTPSLETGCVHGVMRRYLFEWAAENNWEVREGLFRLEELQKAEALMAGNVTGLRIIEYVEDQILPSATAAARQLVEQINLTLV</sequence>
<dbReference type="RefSeq" id="WP_123134234.1">
    <property type="nucleotide sequence ID" value="NZ_RJJE01000017.1"/>
</dbReference>
<comment type="cofactor">
    <cofactor evidence="1 12">
        <name>pyridoxal 5'-phosphate</name>
        <dbReference type="ChEBI" id="CHEBI:597326"/>
    </cofactor>
</comment>
<gene>
    <name evidence="13" type="ORF">EFA69_16815</name>
</gene>
<keyword evidence="7 12" id="KW-0663">Pyridoxal phosphate</keyword>